<reference evidence="1 2" key="1">
    <citation type="submission" date="2015-01" db="EMBL/GenBank/DDBJ databases">
        <title>Ahrensia donghaiensis sp. nov., a novel dimethylsulphoniopropionate-cleavage bacterium isolated from seawater and emended descriptions of the genus Ahrensia and Ahrensia kielensis.</title>
        <authorList>
            <person name="Liu J."/>
        </authorList>
    </citation>
    <scope>NUCLEOTIDE SEQUENCE [LARGE SCALE GENOMIC DNA]</scope>
    <source>
        <strain evidence="1 2">LZD062</strain>
    </source>
</reference>
<proteinExistence type="predicted"/>
<dbReference type="PATRIC" id="fig|1514904.3.peg.2816"/>
<gene>
    <name evidence="1" type="ORF">SU32_16785</name>
</gene>
<dbReference type="EMBL" id="JXMU01000045">
    <property type="protein sequence ID" value="KPA99885.1"/>
    <property type="molecule type" value="Genomic_DNA"/>
</dbReference>
<keyword evidence="2" id="KW-1185">Reference proteome</keyword>
<dbReference type="Gene3D" id="1.10.150.400">
    <property type="match status" value="1"/>
</dbReference>
<accession>A0A0M9GL07</accession>
<dbReference type="STRING" id="1514904.SU32_16785"/>
<evidence type="ECO:0008006" key="3">
    <source>
        <dbReference type="Google" id="ProtNLM"/>
    </source>
</evidence>
<dbReference type="SUPFAM" id="SSF56784">
    <property type="entry name" value="HAD-like"/>
    <property type="match status" value="1"/>
</dbReference>
<dbReference type="InterPro" id="IPR023214">
    <property type="entry name" value="HAD_sf"/>
</dbReference>
<dbReference type="Proteomes" id="UP000038011">
    <property type="component" value="Unassembled WGS sequence"/>
</dbReference>
<evidence type="ECO:0000313" key="2">
    <source>
        <dbReference type="Proteomes" id="UP000038011"/>
    </source>
</evidence>
<comment type="caution">
    <text evidence="1">The sequence shown here is derived from an EMBL/GenBank/DDBJ whole genome shotgun (WGS) entry which is preliminary data.</text>
</comment>
<sequence>MYQLCTVDVWDTLLRRRCHPEAIKLAVARHVRLRYHSQLHPEMQDQWALYNARIDAELTIAHRTRETGHDDEYELKDVFYRWLSAVCPSIDADSLEAAVKELRQHELQVEIENTYRDEGILTLLEKYKAERVMYLSDFYMASDLLDALLAHHGLDAVLSGGLVSCDVGLNKRSGNLFRYIQEREGVPAEAHVHIGDNPHSDVYMPSKFGIKGVLYEPEKAHSERLVRNELFSSRAALFAHVQEKINSASAASAPKGNQTAQGMFLLGVQSAPLFAGLALFIAERSRLDNLDKLYFLTREGLFFLRVFQALFPENRHAGLSLPTGNVLAVSRIATFLASLNFASIEELSRIWRLNSQQKISTLLKILDLDPLIAEPFLKRHGLELEMVLNQPQEDSRVQALLSDKVFSSILINKAAERRALLSAYLEQEGATGGHIGIVDIGWRGTIQDNIALTRPDIQWSGYYVALRKFLNPQPNNTKKHAYVLEEGRDGEKDLFESFEPLELLCNCAIGSTISYVQGADETVIPLEDTTKEEAVLIKNYVRYFQDGVTFATERWAPFLSSHAVSSQEMRPLALKVWQHICNTPPSELVEAYYSCLQHDPFGFGGFFDRGAVPSLNTIVWGIISRRKRREVIHYVRRTQWSAALEGLPIGPIHKAALTTVFRIAKVYKRFVLMRHS</sequence>
<organism evidence="1 2">
    <name type="scientific">Ahrensia marina</name>
    <dbReference type="NCBI Taxonomy" id="1514904"/>
    <lineage>
        <taxon>Bacteria</taxon>
        <taxon>Pseudomonadati</taxon>
        <taxon>Pseudomonadota</taxon>
        <taxon>Alphaproteobacteria</taxon>
        <taxon>Hyphomicrobiales</taxon>
        <taxon>Ahrensiaceae</taxon>
        <taxon>Ahrensia</taxon>
    </lineage>
</organism>
<dbReference type="AlphaFoldDB" id="A0A0M9GL07"/>
<name>A0A0M9GL07_9HYPH</name>
<evidence type="ECO:0000313" key="1">
    <source>
        <dbReference type="EMBL" id="KPA99885.1"/>
    </source>
</evidence>
<dbReference type="InterPro" id="IPR036412">
    <property type="entry name" value="HAD-like_sf"/>
</dbReference>
<dbReference type="Gene3D" id="3.40.50.1000">
    <property type="entry name" value="HAD superfamily/HAD-like"/>
    <property type="match status" value="1"/>
</dbReference>
<protein>
    <recommendedName>
        <fullName evidence="3">Hydrolase</fullName>
    </recommendedName>
</protein>